<keyword evidence="4" id="KW-0131">Cell cycle</keyword>
<evidence type="ECO:0000256" key="2">
    <source>
        <dbReference type="ARBA" id="ARBA00022618"/>
    </source>
</evidence>
<reference evidence="5" key="1">
    <citation type="submission" date="2021-02" db="EMBL/GenBank/DDBJ databases">
        <authorList>
            <person name="Cremers G."/>
            <person name="Picone N."/>
        </authorList>
    </citation>
    <scope>NUCLEOTIDE SEQUENCE</scope>
    <source>
        <strain evidence="5">PQ17</strain>
    </source>
</reference>
<comment type="caution">
    <text evidence="5">The sequence shown here is derived from an EMBL/GenBank/DDBJ whole genome shotgun (WGS) entry which is preliminary data.</text>
</comment>
<evidence type="ECO:0000256" key="4">
    <source>
        <dbReference type="ARBA" id="ARBA00023306"/>
    </source>
</evidence>
<protein>
    <submittedName>
        <fullName evidence="5">Segregation and condensation protein B</fullName>
    </submittedName>
</protein>
<sequence>MPSLKAILEALIFASPEPVTARRMLAIVKNVPGVSEDPDSLTEQTIEEAVEELRADYGSRHCGIVLDRAAGGYRFYTHPEVAPWLRELRGEESFPKLSPAALETLALIAYAQPVSRSQIEAVRGVAVDSVLSGLLEKGLIQVVGRSPSLGKPLLYGTTTRFLEWFGLQRLEELPDRQELREVLLRILQEDAG</sequence>
<evidence type="ECO:0000313" key="5">
    <source>
        <dbReference type="EMBL" id="CAF0689893.1"/>
    </source>
</evidence>
<evidence type="ECO:0000313" key="6">
    <source>
        <dbReference type="Proteomes" id="UP000663859"/>
    </source>
</evidence>
<dbReference type="InterPro" id="IPR005234">
    <property type="entry name" value="ScpB_csome_segregation"/>
</dbReference>
<keyword evidence="6" id="KW-1185">Reference proteome</keyword>
<organism evidence="5 6">
    <name type="scientific">Candidatus Methylacidithermus pantelleriae</name>
    <dbReference type="NCBI Taxonomy" id="2744239"/>
    <lineage>
        <taxon>Bacteria</taxon>
        <taxon>Pseudomonadati</taxon>
        <taxon>Verrucomicrobiota</taxon>
        <taxon>Methylacidiphilae</taxon>
        <taxon>Methylacidiphilales</taxon>
        <taxon>Methylacidiphilaceae</taxon>
        <taxon>Candidatus Methylacidithermus</taxon>
    </lineage>
</organism>
<dbReference type="AlphaFoldDB" id="A0A8J2FN96"/>
<dbReference type="GO" id="GO:0051301">
    <property type="term" value="P:cell division"/>
    <property type="evidence" value="ECO:0007669"/>
    <property type="project" value="UniProtKB-KW"/>
</dbReference>
<gene>
    <name evidence="5" type="ORF">MPNT_10420</name>
</gene>
<dbReference type="Proteomes" id="UP000663859">
    <property type="component" value="Unassembled WGS sequence"/>
</dbReference>
<dbReference type="SUPFAM" id="SSF46785">
    <property type="entry name" value="Winged helix' DNA-binding domain"/>
    <property type="match status" value="2"/>
</dbReference>
<accession>A0A8J2FN96</accession>
<dbReference type="PANTHER" id="PTHR34298:SF2">
    <property type="entry name" value="SEGREGATION AND CONDENSATION PROTEIN B"/>
    <property type="match status" value="1"/>
</dbReference>
<name>A0A8J2FN96_9BACT</name>
<keyword evidence="3" id="KW-0159">Chromosome partition</keyword>
<dbReference type="InterPro" id="IPR036388">
    <property type="entry name" value="WH-like_DNA-bd_sf"/>
</dbReference>
<dbReference type="Pfam" id="PF04079">
    <property type="entry name" value="SMC_ScpB"/>
    <property type="match status" value="1"/>
</dbReference>
<dbReference type="PANTHER" id="PTHR34298">
    <property type="entry name" value="SEGREGATION AND CONDENSATION PROTEIN B"/>
    <property type="match status" value="1"/>
</dbReference>
<proteinExistence type="predicted"/>
<evidence type="ECO:0000256" key="1">
    <source>
        <dbReference type="ARBA" id="ARBA00022490"/>
    </source>
</evidence>
<dbReference type="RefSeq" id="WP_174581824.1">
    <property type="nucleotide sequence ID" value="NZ_CAJNOB010000001.1"/>
</dbReference>
<evidence type="ECO:0000256" key="3">
    <source>
        <dbReference type="ARBA" id="ARBA00022829"/>
    </source>
</evidence>
<keyword evidence="1" id="KW-0963">Cytoplasm</keyword>
<dbReference type="NCBIfam" id="TIGR00281">
    <property type="entry name" value="SMC-Scp complex subunit ScpB"/>
    <property type="match status" value="1"/>
</dbReference>
<dbReference type="Gene3D" id="1.10.10.10">
    <property type="entry name" value="Winged helix-like DNA-binding domain superfamily/Winged helix DNA-binding domain"/>
    <property type="match status" value="2"/>
</dbReference>
<dbReference type="EMBL" id="CAJNOB010000001">
    <property type="protein sequence ID" value="CAF0689893.1"/>
    <property type="molecule type" value="Genomic_DNA"/>
</dbReference>
<dbReference type="InterPro" id="IPR036390">
    <property type="entry name" value="WH_DNA-bd_sf"/>
</dbReference>
<dbReference type="PIRSF" id="PIRSF019345">
    <property type="entry name" value="ScpB"/>
    <property type="match status" value="1"/>
</dbReference>
<dbReference type="GO" id="GO:0051304">
    <property type="term" value="P:chromosome separation"/>
    <property type="evidence" value="ECO:0007669"/>
    <property type="project" value="InterPro"/>
</dbReference>
<keyword evidence="2" id="KW-0132">Cell division</keyword>